<sequence length="245" mass="29016">MDHSAFRSVQDIFGYKSSRCRSVLFVIGSVLTCGFLLLLFYWKPEWDVWAKCIQCTLQEADIILLRTTDEFKIWTKKKVMWIHLSLLRNPARADQQHSLLSDETSLLHRIIMKPDLKVRYIEIQKIRYIWDLQEKQFVRAERLIFGPNTIEIQIVPIWKLLCKEVLNPFYTFQIFSVCLWLSEDYIEYSVVLIIMSLISIAFSVYDVRQQSMKLYRLVESHNNMMVTVCRKDGGEPFSVIKGILF</sequence>
<name>A0A401PCR2_SCYTO</name>
<dbReference type="Pfam" id="PF12409">
    <property type="entry name" value="P5-ATPase"/>
    <property type="match status" value="1"/>
</dbReference>
<dbReference type="GO" id="GO:0031902">
    <property type="term" value="C:late endosome membrane"/>
    <property type="evidence" value="ECO:0007669"/>
    <property type="project" value="TreeGrafter"/>
</dbReference>
<keyword evidence="7" id="KW-1133">Transmembrane helix</keyword>
<dbReference type="InterPro" id="IPR023298">
    <property type="entry name" value="ATPase_P-typ_TM_dom_sf"/>
</dbReference>
<comment type="caution">
    <text evidence="9">The sequence shown here is derived from an EMBL/GenBank/DDBJ whole genome shotgun (WGS) entry which is preliminary data.</text>
</comment>
<dbReference type="PANTHER" id="PTHR45630:SF1">
    <property type="entry name" value="CATION-TRANSPORTING ATPASE 13A4-RELATED"/>
    <property type="match status" value="1"/>
</dbReference>
<evidence type="ECO:0000256" key="7">
    <source>
        <dbReference type="RuleBase" id="RU362082"/>
    </source>
</evidence>
<protein>
    <recommendedName>
        <fullName evidence="7">Cation-transporting ATPase</fullName>
        <ecNumber evidence="7">7.2.2.-</ecNumber>
    </recommendedName>
</protein>
<feature type="transmembrane region" description="Helical" evidence="7">
    <location>
        <begin position="188"/>
        <end position="207"/>
    </location>
</feature>
<keyword evidence="6 7" id="KW-1278">Translocase</keyword>
<comment type="subcellular location">
    <subcellularLocation>
        <location evidence="1 7">Membrane</location>
        <topology evidence="1 7">Multi-pass membrane protein</topology>
    </subcellularLocation>
</comment>
<keyword evidence="10" id="KW-1185">Reference proteome</keyword>
<dbReference type="GO" id="GO:0140358">
    <property type="term" value="F:P-type transmembrane transporter activity"/>
    <property type="evidence" value="ECO:0007669"/>
    <property type="project" value="InterPro"/>
</dbReference>
<comment type="catalytic activity">
    <reaction evidence="7">
        <text>ATP + H2O = ADP + phosphate + H(+)</text>
        <dbReference type="Rhea" id="RHEA:13065"/>
        <dbReference type="ChEBI" id="CHEBI:15377"/>
        <dbReference type="ChEBI" id="CHEBI:15378"/>
        <dbReference type="ChEBI" id="CHEBI:30616"/>
        <dbReference type="ChEBI" id="CHEBI:43474"/>
        <dbReference type="ChEBI" id="CHEBI:456216"/>
    </reaction>
</comment>
<evidence type="ECO:0000313" key="9">
    <source>
        <dbReference type="EMBL" id="GCB70906.1"/>
    </source>
</evidence>
<dbReference type="GO" id="GO:0046872">
    <property type="term" value="F:metal ion binding"/>
    <property type="evidence" value="ECO:0007669"/>
    <property type="project" value="UniProtKB-UniRule"/>
</dbReference>
<accession>A0A401PCR2</accession>
<dbReference type="InterPro" id="IPR006544">
    <property type="entry name" value="P-type_TPase_V"/>
</dbReference>
<dbReference type="GO" id="GO:0005524">
    <property type="term" value="F:ATP binding"/>
    <property type="evidence" value="ECO:0007669"/>
    <property type="project" value="UniProtKB-UniRule"/>
</dbReference>
<comment type="similarity">
    <text evidence="7">Belongs to the cation transport ATPase (P-type) (TC 3.A.3) family. Type V subfamily.</text>
</comment>
<dbReference type="InterPro" id="IPR047819">
    <property type="entry name" value="P5A-ATPase_N"/>
</dbReference>
<evidence type="ECO:0000259" key="8">
    <source>
        <dbReference type="Pfam" id="PF12409"/>
    </source>
</evidence>
<keyword evidence="5 7" id="KW-0460">Magnesium</keyword>
<evidence type="ECO:0000256" key="2">
    <source>
        <dbReference type="ARBA" id="ARBA00022723"/>
    </source>
</evidence>
<gene>
    <name evidence="9" type="ORF">scyTo_0010877</name>
</gene>
<dbReference type="PANTHER" id="PTHR45630">
    <property type="entry name" value="CATION-TRANSPORTING ATPASE-RELATED"/>
    <property type="match status" value="1"/>
</dbReference>
<evidence type="ECO:0000256" key="3">
    <source>
        <dbReference type="ARBA" id="ARBA00022741"/>
    </source>
</evidence>
<dbReference type="OMA" id="VWIDEDI"/>
<evidence type="ECO:0000313" key="10">
    <source>
        <dbReference type="Proteomes" id="UP000288216"/>
    </source>
</evidence>
<dbReference type="GO" id="GO:0015203">
    <property type="term" value="F:polyamine transmembrane transporter activity"/>
    <property type="evidence" value="ECO:0007669"/>
    <property type="project" value="TreeGrafter"/>
</dbReference>
<reference evidence="9 10" key="1">
    <citation type="journal article" date="2018" name="Nat. Ecol. Evol.">
        <title>Shark genomes provide insights into elasmobranch evolution and the origin of vertebrates.</title>
        <authorList>
            <person name="Hara Y"/>
            <person name="Yamaguchi K"/>
            <person name="Onimaru K"/>
            <person name="Kadota M"/>
            <person name="Koyanagi M"/>
            <person name="Keeley SD"/>
            <person name="Tatsumi K"/>
            <person name="Tanaka K"/>
            <person name="Motone F"/>
            <person name="Kageyama Y"/>
            <person name="Nozu R"/>
            <person name="Adachi N"/>
            <person name="Nishimura O"/>
            <person name="Nakagawa R"/>
            <person name="Tanegashima C"/>
            <person name="Kiyatake I"/>
            <person name="Matsumoto R"/>
            <person name="Murakumo K"/>
            <person name="Nishida K"/>
            <person name="Terakita A"/>
            <person name="Kuratani S"/>
            <person name="Sato K"/>
            <person name="Hyodo S Kuraku.S."/>
        </authorList>
    </citation>
    <scope>NUCLEOTIDE SEQUENCE [LARGE SCALE GENOMIC DNA]</scope>
</reference>
<keyword evidence="2 7" id="KW-0479">Metal-binding</keyword>
<dbReference type="EMBL" id="BFAA01004789">
    <property type="protein sequence ID" value="GCB70906.1"/>
    <property type="molecule type" value="Genomic_DNA"/>
</dbReference>
<keyword evidence="7" id="KW-0472">Membrane</keyword>
<comment type="caution">
    <text evidence="7">Lacks conserved residue(s) required for the propagation of feature annotation.</text>
</comment>
<dbReference type="SUPFAM" id="SSF81665">
    <property type="entry name" value="Calcium ATPase, transmembrane domain M"/>
    <property type="match status" value="1"/>
</dbReference>
<proteinExistence type="inferred from homology"/>
<keyword evidence="7" id="KW-0812">Transmembrane</keyword>
<feature type="transmembrane region" description="Helical" evidence="7">
    <location>
        <begin position="23"/>
        <end position="42"/>
    </location>
</feature>
<dbReference type="AlphaFoldDB" id="A0A401PCR2"/>
<keyword evidence="4 7" id="KW-0067">ATP-binding</keyword>
<dbReference type="GO" id="GO:0006874">
    <property type="term" value="P:intracellular calcium ion homeostasis"/>
    <property type="evidence" value="ECO:0007669"/>
    <property type="project" value="TreeGrafter"/>
</dbReference>
<evidence type="ECO:0000256" key="5">
    <source>
        <dbReference type="ARBA" id="ARBA00022842"/>
    </source>
</evidence>
<dbReference type="EC" id="7.2.2.-" evidence="7"/>
<feature type="domain" description="P5B-type ATPase N-terminal" evidence="8">
    <location>
        <begin position="11"/>
        <end position="131"/>
    </location>
</feature>
<dbReference type="STRING" id="75743.A0A401PCR2"/>
<organism evidence="9 10">
    <name type="scientific">Scyliorhinus torazame</name>
    <name type="common">Cloudy catshark</name>
    <name type="synonym">Catulus torazame</name>
    <dbReference type="NCBI Taxonomy" id="75743"/>
    <lineage>
        <taxon>Eukaryota</taxon>
        <taxon>Metazoa</taxon>
        <taxon>Chordata</taxon>
        <taxon>Craniata</taxon>
        <taxon>Vertebrata</taxon>
        <taxon>Chondrichthyes</taxon>
        <taxon>Elasmobranchii</taxon>
        <taxon>Galeomorphii</taxon>
        <taxon>Galeoidea</taxon>
        <taxon>Carcharhiniformes</taxon>
        <taxon>Scyliorhinidae</taxon>
        <taxon>Scyliorhinus</taxon>
    </lineage>
</organism>
<dbReference type="OrthoDB" id="5814776at2759"/>
<keyword evidence="3 7" id="KW-0547">Nucleotide-binding</keyword>
<dbReference type="GO" id="GO:0019829">
    <property type="term" value="F:ATPase-coupled monoatomic cation transmembrane transporter activity"/>
    <property type="evidence" value="ECO:0007669"/>
    <property type="project" value="UniProtKB-UniRule"/>
</dbReference>
<evidence type="ECO:0000256" key="4">
    <source>
        <dbReference type="ARBA" id="ARBA00022840"/>
    </source>
</evidence>
<evidence type="ECO:0000256" key="6">
    <source>
        <dbReference type="ARBA" id="ARBA00022967"/>
    </source>
</evidence>
<dbReference type="Proteomes" id="UP000288216">
    <property type="component" value="Unassembled WGS sequence"/>
</dbReference>
<evidence type="ECO:0000256" key="1">
    <source>
        <dbReference type="ARBA" id="ARBA00004141"/>
    </source>
</evidence>